<dbReference type="RefSeq" id="WP_094234588.1">
    <property type="nucleotide sequence ID" value="NZ_CP016199.1"/>
</dbReference>
<organism evidence="1 2">
    <name type="scientific">Mogibacterium pumilum</name>
    <dbReference type="NCBI Taxonomy" id="86332"/>
    <lineage>
        <taxon>Bacteria</taxon>
        <taxon>Bacillati</taxon>
        <taxon>Bacillota</taxon>
        <taxon>Clostridia</taxon>
        <taxon>Peptostreptococcales</taxon>
        <taxon>Anaerovoracaceae</taxon>
        <taxon>Mogibacterium</taxon>
    </lineage>
</organism>
<name>A0A223ATQ4_9FIRM</name>
<proteinExistence type="predicted"/>
<sequence>MNPFTVEEMNLLSIYKGKSKEEVTEKIAFALSFMDSDMRELAKRTVKKVNSLSDEEFAALSIDPADEI</sequence>
<dbReference type="OrthoDB" id="9812392at2"/>
<dbReference type="InterPro" id="IPR041965">
    <property type="entry name" value="TTRAP_sf"/>
</dbReference>
<accession>A0A223ATQ4</accession>
<dbReference type="Proteomes" id="UP000214689">
    <property type="component" value="Chromosome"/>
</dbReference>
<reference evidence="2" key="1">
    <citation type="submission" date="2016-05" db="EMBL/GenBank/DDBJ databases">
        <authorList>
            <person name="Holder M.E."/>
            <person name="Ajami N.J."/>
            <person name="Petrosino J.F."/>
        </authorList>
    </citation>
    <scope>NUCLEOTIDE SEQUENCE [LARGE SCALE GENOMIC DNA]</scope>
    <source>
        <strain evidence="2">ATCC 700696</strain>
    </source>
</reference>
<dbReference type="InterPro" id="IPR025468">
    <property type="entry name" value="TTRAP"/>
</dbReference>
<gene>
    <name evidence="1" type="ORF">AXF17_08045</name>
</gene>
<protein>
    <submittedName>
        <fullName evidence="1">Conjugal transfer protein</fullName>
    </submittedName>
</protein>
<evidence type="ECO:0000313" key="1">
    <source>
        <dbReference type="EMBL" id="ASS38352.1"/>
    </source>
</evidence>
<evidence type="ECO:0000313" key="2">
    <source>
        <dbReference type="Proteomes" id="UP000214689"/>
    </source>
</evidence>
<dbReference type="EMBL" id="CP016199">
    <property type="protein sequence ID" value="ASS38352.1"/>
    <property type="molecule type" value="Genomic_DNA"/>
</dbReference>
<dbReference type="Pfam" id="PF14203">
    <property type="entry name" value="TTRAP"/>
    <property type="match status" value="1"/>
</dbReference>
<dbReference type="AlphaFoldDB" id="A0A223ATQ4"/>
<keyword evidence="2" id="KW-1185">Reference proteome</keyword>
<dbReference type="Gene3D" id="1.10.10.1850">
    <property type="entry name" value="Sporulation protein-like"/>
    <property type="match status" value="1"/>
</dbReference>